<dbReference type="Proteomes" id="UP001142592">
    <property type="component" value="Unassembled WGS sequence"/>
</dbReference>
<keyword evidence="2" id="KW-1185">Reference proteome</keyword>
<protein>
    <submittedName>
        <fullName evidence="1">Uncharacterized protein</fullName>
    </submittedName>
</protein>
<evidence type="ECO:0000313" key="1">
    <source>
        <dbReference type="EMBL" id="MCX3264911.1"/>
    </source>
</evidence>
<gene>
    <name evidence="1" type="ORF">OQZ29_09155</name>
</gene>
<reference evidence="1" key="1">
    <citation type="submission" date="2022-11" db="EMBL/GenBank/DDBJ databases">
        <authorList>
            <person name="Graham C."/>
            <person name="Newman J.D."/>
        </authorList>
    </citation>
    <scope>NUCLEOTIDE SEQUENCE</scope>
    <source>
        <strain evidence="1">DSM 19486</strain>
    </source>
</reference>
<comment type="caution">
    <text evidence="1">The sequence shown here is derived from an EMBL/GenBank/DDBJ whole genome shotgun (WGS) entry which is preliminary data.</text>
</comment>
<dbReference type="EMBL" id="JAPJUH010000002">
    <property type="protein sequence ID" value="MCX3264911.1"/>
    <property type="molecule type" value="Genomic_DNA"/>
</dbReference>
<accession>A0A9X3I8N6</accession>
<evidence type="ECO:0000313" key="2">
    <source>
        <dbReference type="Proteomes" id="UP001142592"/>
    </source>
</evidence>
<name>A0A9X3I8N6_9SPHI</name>
<sequence length="141" mass="16099">MIRYIILFCLLVVIGCNSQEKKHEVNIKKENFESVMKAHNINPKDYKNIIVIPGSGCTGCISEAETYFTQHARDKENLFVFTAIGDVKILKMKFKDDNVFGDNVFIDERNELVDNGFDSIYPSSIIINPDQELLEVSVFSK</sequence>
<dbReference type="PROSITE" id="PS51257">
    <property type="entry name" value="PROKAR_LIPOPROTEIN"/>
    <property type="match status" value="1"/>
</dbReference>
<dbReference type="RefSeq" id="WP_010602918.1">
    <property type="nucleotide sequence ID" value="NZ_JAPJUH010000002.1"/>
</dbReference>
<organism evidence="1 2">
    <name type="scientific">Pedobacter agri</name>
    <dbReference type="NCBI Taxonomy" id="454586"/>
    <lineage>
        <taxon>Bacteria</taxon>
        <taxon>Pseudomonadati</taxon>
        <taxon>Bacteroidota</taxon>
        <taxon>Sphingobacteriia</taxon>
        <taxon>Sphingobacteriales</taxon>
        <taxon>Sphingobacteriaceae</taxon>
        <taxon>Pedobacter</taxon>
    </lineage>
</organism>
<proteinExistence type="predicted"/>
<dbReference type="AlphaFoldDB" id="A0A9X3I8N6"/>